<dbReference type="PANTHER" id="PTHR36193:SF23">
    <property type="entry name" value="PHISTB DOMAIN-CONTAINING RESA-LIKE PROTEIN 1"/>
    <property type="match status" value="1"/>
</dbReference>
<dbReference type="Proteomes" id="UP000219813">
    <property type="component" value="Chromosome 4"/>
</dbReference>
<gene>
    <name evidence="3" type="primary">PmUG01_04012600</name>
    <name evidence="3" type="ORF">PMUG01_04012600</name>
</gene>
<feature type="compositionally biased region" description="Basic and acidic residues" evidence="1">
    <location>
        <begin position="120"/>
        <end position="132"/>
    </location>
</feature>
<name>A0A1D3JIV6_PLAMA</name>
<dbReference type="NCBIfam" id="TIGR01639">
    <property type="entry name" value="P_fal_TIGR01639"/>
    <property type="match status" value="1"/>
</dbReference>
<dbReference type="InterPro" id="IPR044885">
    <property type="entry name" value="PRESA_N_sf"/>
</dbReference>
<dbReference type="VEuPathDB" id="PlasmoDB:PmUG01_04012600"/>
<dbReference type="KEGG" id="pmal:PMUG01_04012600"/>
<evidence type="ECO:0000259" key="2">
    <source>
        <dbReference type="Pfam" id="PF09687"/>
    </source>
</evidence>
<evidence type="ECO:0000313" key="4">
    <source>
        <dbReference type="Proteomes" id="UP000219813"/>
    </source>
</evidence>
<dbReference type="InterPro" id="IPR019111">
    <property type="entry name" value="PRESA_N"/>
</dbReference>
<sequence length="326" mass="38689">MNRKNKGFTNLARYMSFKMLFYCLPILSLLVRRKINQAEAHVCIRTYVLNEINTILTEENVCLGLQMKSANFGRNLTEAHSEDSLKINEKNDHQSEQIADNLRLRNSKNIINRTIKNETKDATKTKRKETEVGHFSNRTSENKGNEEQIKFKAVENENFGNKILESRIKLTEEEVTEILDSLEDVVSKKEMYIVWFNVHNHCIKKYYAMIEELWTNIKLSAFCRNLSEKDLLKIWWKAYPDLITELKENDKNCIIDFYNLFDRGECTRDEYKNFIDNRKKNWTSITNVMKYKWNNLLMDLIKNITSWEYTNDDNPLNSPDPPMFSF</sequence>
<reference evidence="3 4" key="1">
    <citation type="submission" date="2016-06" db="EMBL/GenBank/DDBJ databases">
        <authorList>
            <consortium name="Pathogen Informatics"/>
        </authorList>
    </citation>
    <scope>NUCLEOTIDE SEQUENCE [LARGE SCALE GENOMIC DNA]</scope>
</reference>
<protein>
    <recommendedName>
        <fullName evidence="2">Plasmodium RESA N-terminal domain-containing protein</fullName>
    </recommendedName>
</protein>
<dbReference type="Pfam" id="PF09687">
    <property type="entry name" value="PRESAN"/>
    <property type="match status" value="1"/>
</dbReference>
<dbReference type="OMA" id="WKICEAI"/>
<keyword evidence="4" id="KW-1185">Reference proteome</keyword>
<dbReference type="EMBL" id="LT594625">
    <property type="protein sequence ID" value="SBT86434.1"/>
    <property type="molecule type" value="Genomic_DNA"/>
</dbReference>
<feature type="region of interest" description="Disordered" evidence="1">
    <location>
        <begin position="120"/>
        <end position="144"/>
    </location>
</feature>
<evidence type="ECO:0000256" key="1">
    <source>
        <dbReference type="SAM" id="MobiDB-lite"/>
    </source>
</evidence>
<dbReference type="GeneID" id="39866957"/>
<proteinExistence type="predicted"/>
<evidence type="ECO:0000313" key="3">
    <source>
        <dbReference type="EMBL" id="SBT86434.1"/>
    </source>
</evidence>
<dbReference type="RefSeq" id="XP_028859584.1">
    <property type="nucleotide sequence ID" value="XM_029003118.1"/>
</dbReference>
<dbReference type="Gene3D" id="6.10.280.180">
    <property type="entry name" value="Plasmodium RESA, N-terminal helical domain"/>
    <property type="match status" value="1"/>
</dbReference>
<dbReference type="AlphaFoldDB" id="A0A1D3JIV6"/>
<dbReference type="OrthoDB" id="384532at2759"/>
<organism evidence="3 4">
    <name type="scientific">Plasmodium malariae</name>
    <dbReference type="NCBI Taxonomy" id="5858"/>
    <lineage>
        <taxon>Eukaryota</taxon>
        <taxon>Sar</taxon>
        <taxon>Alveolata</taxon>
        <taxon>Apicomplexa</taxon>
        <taxon>Aconoidasida</taxon>
        <taxon>Haemosporida</taxon>
        <taxon>Plasmodiidae</taxon>
        <taxon>Plasmodium</taxon>
        <taxon>Plasmodium (Plasmodium)</taxon>
    </lineage>
</organism>
<dbReference type="PANTHER" id="PTHR36193">
    <property type="entry name" value="PHISTB DOMAIN-CONTAINING RESA-LIKE PROTEIN 1"/>
    <property type="match status" value="1"/>
</dbReference>
<accession>A0A1D3JIV6</accession>
<feature type="domain" description="Plasmodium RESA N-terminal" evidence="2">
    <location>
        <begin position="169"/>
        <end position="293"/>
    </location>
</feature>
<dbReference type="InterPro" id="IPR006526">
    <property type="entry name" value="Export_prot_PHISTa/b/c"/>
</dbReference>